<reference evidence="1" key="1">
    <citation type="submission" date="2021-06" db="EMBL/GenBank/DDBJ databases">
        <authorList>
            <person name="Kallberg Y."/>
            <person name="Tangrot J."/>
            <person name="Rosling A."/>
        </authorList>
    </citation>
    <scope>NUCLEOTIDE SEQUENCE</scope>
    <source>
        <strain evidence="1">MA453B</strain>
    </source>
</reference>
<protein>
    <submittedName>
        <fullName evidence="1">8688_t:CDS:1</fullName>
    </submittedName>
</protein>
<name>A0A9N9HEY2_9GLOM</name>
<organism evidence="1 2">
    <name type="scientific">Dentiscutata erythropus</name>
    <dbReference type="NCBI Taxonomy" id="1348616"/>
    <lineage>
        <taxon>Eukaryota</taxon>
        <taxon>Fungi</taxon>
        <taxon>Fungi incertae sedis</taxon>
        <taxon>Mucoromycota</taxon>
        <taxon>Glomeromycotina</taxon>
        <taxon>Glomeromycetes</taxon>
        <taxon>Diversisporales</taxon>
        <taxon>Gigasporaceae</taxon>
        <taxon>Dentiscutata</taxon>
    </lineage>
</organism>
<evidence type="ECO:0000313" key="2">
    <source>
        <dbReference type="Proteomes" id="UP000789405"/>
    </source>
</evidence>
<gene>
    <name evidence="1" type="ORF">DERYTH_LOCUS11754</name>
</gene>
<dbReference type="PANTHER" id="PTHR37475:SF1">
    <property type="entry name" value="ZYGOTE-SPECIFIC PROTEIN"/>
    <property type="match status" value="1"/>
</dbReference>
<dbReference type="PANTHER" id="PTHR37475">
    <property type="entry name" value="ZYGOTE-SPECIFIC CLASS V COPY B GENE PROTEIN"/>
    <property type="match status" value="1"/>
</dbReference>
<comment type="caution">
    <text evidence="1">The sequence shown here is derived from an EMBL/GenBank/DDBJ whole genome shotgun (WGS) entry which is preliminary data.</text>
</comment>
<proteinExistence type="predicted"/>
<sequence>MADAGPLTYVLCQTACNAGWVSCYAAAGLVAGTVTGGLGAPAAAILCNVGQGACMAACAASFLAPTPPFYIWTIILFSSSNILSERQDHQRFSDQNGRARPYISATCKADP</sequence>
<evidence type="ECO:0000313" key="1">
    <source>
        <dbReference type="EMBL" id="CAG8680138.1"/>
    </source>
</evidence>
<dbReference type="Proteomes" id="UP000789405">
    <property type="component" value="Unassembled WGS sequence"/>
</dbReference>
<accession>A0A9N9HEY2</accession>
<dbReference type="EMBL" id="CAJVPY010007410">
    <property type="protein sequence ID" value="CAG8680138.1"/>
    <property type="molecule type" value="Genomic_DNA"/>
</dbReference>
<dbReference type="AlphaFoldDB" id="A0A9N9HEY2"/>
<keyword evidence="2" id="KW-1185">Reference proteome</keyword>
<dbReference type="OrthoDB" id="10063670at2759"/>